<dbReference type="SUPFAM" id="SSF144217">
    <property type="entry name" value="CSL zinc finger"/>
    <property type="match status" value="1"/>
</dbReference>
<comment type="caution">
    <text evidence="1">The sequence shown here is derived from an EMBL/GenBank/DDBJ whole genome shotgun (WGS) entry which is preliminary data.</text>
</comment>
<reference evidence="1 2" key="1">
    <citation type="submission" date="2013-08" db="EMBL/GenBank/DDBJ databases">
        <authorList>
            <person name="Weinstock G."/>
            <person name="Sodergren E."/>
            <person name="Wylie T."/>
            <person name="Fulton L."/>
            <person name="Fulton R."/>
            <person name="Fronick C."/>
            <person name="O'Laughlin M."/>
            <person name="Godfrey J."/>
            <person name="Miner T."/>
            <person name="Herter B."/>
            <person name="Appelbaum E."/>
            <person name="Cordes M."/>
            <person name="Lek S."/>
            <person name="Wollam A."/>
            <person name="Pepin K.H."/>
            <person name="Palsikar V.B."/>
            <person name="Mitreva M."/>
            <person name="Wilson R.K."/>
        </authorList>
    </citation>
    <scope>NUCLEOTIDE SEQUENCE [LARGE SCALE GENOMIC DNA]</scope>
    <source>
        <strain evidence="1 2">ATCC 14665</strain>
    </source>
</reference>
<dbReference type="EMBL" id="AWVQ01000092">
    <property type="protein sequence ID" value="ERK72735.1"/>
    <property type="molecule type" value="Genomic_DNA"/>
</dbReference>
<evidence type="ECO:0000313" key="2">
    <source>
        <dbReference type="Proteomes" id="UP000016605"/>
    </source>
</evidence>
<dbReference type="Proteomes" id="UP000016605">
    <property type="component" value="Unassembled WGS sequence"/>
</dbReference>
<organism evidence="1 2">
    <name type="scientific">Leifsonia aquatica ATCC 14665</name>
    <dbReference type="NCBI Taxonomy" id="1358026"/>
    <lineage>
        <taxon>Bacteria</taxon>
        <taxon>Bacillati</taxon>
        <taxon>Actinomycetota</taxon>
        <taxon>Actinomycetes</taxon>
        <taxon>Micrococcales</taxon>
        <taxon>Microbacteriaceae</taxon>
        <taxon>Leifsonia</taxon>
    </lineage>
</organism>
<accession>U2RBV8</accession>
<proteinExistence type="predicted"/>
<sequence length="53" mass="6237">MSTNESVECSCCGRERLRRQVHALGERNDVYVCRRCGFWIAVFWRGDRADVSR</sequence>
<dbReference type="HOGENOM" id="CLU_3063008_0_0_11"/>
<name>U2RBV8_LEIAQ</name>
<gene>
    <name evidence="1" type="ORF">N136_00889</name>
</gene>
<evidence type="ECO:0000313" key="1">
    <source>
        <dbReference type="EMBL" id="ERK72735.1"/>
    </source>
</evidence>
<protein>
    <submittedName>
        <fullName evidence="1">Uncharacterized protein</fullName>
    </submittedName>
</protein>
<dbReference type="InterPro" id="IPR036671">
    <property type="entry name" value="DPH_MB_sf"/>
</dbReference>
<dbReference type="AlphaFoldDB" id="U2RBV8"/>